<reference evidence="2" key="1">
    <citation type="submission" date="2018-11" db="EMBL/GenBank/DDBJ databases">
        <authorList>
            <consortium name="Pathogen Informatics"/>
        </authorList>
    </citation>
    <scope>NUCLEOTIDE SEQUENCE</scope>
</reference>
<evidence type="ECO:0000313" key="2">
    <source>
        <dbReference type="EMBL" id="VEL39131.1"/>
    </source>
</evidence>
<evidence type="ECO:0000313" key="3">
    <source>
        <dbReference type="Proteomes" id="UP000784294"/>
    </source>
</evidence>
<sequence>MKSCSDDVCHDGTDEHSAHFHRGRRTVSRGLLRTNQQSSLRDNPPSVSGETTSPIPPNQLSLRKGENGPISDDVLHMKTKAHLVFAHNIGGYLVCCLNLNEIIMLNGGSTTRIGRRLLVRLTYESLHHILPYEALSL</sequence>
<feature type="region of interest" description="Disordered" evidence="1">
    <location>
        <begin position="1"/>
        <end position="68"/>
    </location>
</feature>
<name>A0A3S5BTG6_9PLAT</name>
<gene>
    <name evidence="2" type="ORF">PXEA_LOCUS32571</name>
</gene>
<comment type="caution">
    <text evidence="2">The sequence shown here is derived from an EMBL/GenBank/DDBJ whole genome shotgun (WGS) entry which is preliminary data.</text>
</comment>
<protein>
    <submittedName>
        <fullName evidence="2">Uncharacterized protein</fullName>
    </submittedName>
</protein>
<organism evidence="2 3">
    <name type="scientific">Protopolystoma xenopodis</name>
    <dbReference type="NCBI Taxonomy" id="117903"/>
    <lineage>
        <taxon>Eukaryota</taxon>
        <taxon>Metazoa</taxon>
        <taxon>Spiralia</taxon>
        <taxon>Lophotrochozoa</taxon>
        <taxon>Platyhelminthes</taxon>
        <taxon>Monogenea</taxon>
        <taxon>Polyopisthocotylea</taxon>
        <taxon>Polystomatidea</taxon>
        <taxon>Polystomatidae</taxon>
        <taxon>Protopolystoma</taxon>
    </lineage>
</organism>
<evidence type="ECO:0000256" key="1">
    <source>
        <dbReference type="SAM" id="MobiDB-lite"/>
    </source>
</evidence>
<dbReference type="AlphaFoldDB" id="A0A3S5BTG6"/>
<accession>A0A3S5BTG6</accession>
<feature type="compositionally biased region" description="Polar residues" evidence="1">
    <location>
        <begin position="33"/>
        <end position="61"/>
    </location>
</feature>
<feature type="compositionally biased region" description="Basic and acidic residues" evidence="1">
    <location>
        <begin position="1"/>
        <end position="18"/>
    </location>
</feature>
<dbReference type="EMBL" id="CAAALY010260176">
    <property type="protein sequence ID" value="VEL39131.1"/>
    <property type="molecule type" value="Genomic_DNA"/>
</dbReference>
<dbReference type="Proteomes" id="UP000784294">
    <property type="component" value="Unassembled WGS sequence"/>
</dbReference>
<proteinExistence type="predicted"/>
<keyword evidence="3" id="KW-1185">Reference proteome</keyword>